<dbReference type="AlphaFoldDB" id="A0A7S9LUS5"/>
<keyword evidence="2" id="KW-1185">Reference proteome</keyword>
<dbReference type="Pfam" id="PF09929">
    <property type="entry name" value="DUF2161"/>
    <property type="match status" value="1"/>
</dbReference>
<dbReference type="EMBL" id="CP064942">
    <property type="protein sequence ID" value="QPH55712.1"/>
    <property type="molecule type" value="Genomic_DNA"/>
</dbReference>
<organism evidence="1 2">
    <name type="scientific">Pontivivens ytuae</name>
    <dbReference type="NCBI Taxonomy" id="2789856"/>
    <lineage>
        <taxon>Bacteria</taxon>
        <taxon>Pseudomonadati</taxon>
        <taxon>Pseudomonadota</taxon>
        <taxon>Alphaproteobacteria</taxon>
        <taxon>Rhodobacterales</taxon>
        <taxon>Paracoccaceae</taxon>
        <taxon>Pontivivens</taxon>
    </lineage>
</organism>
<protein>
    <submittedName>
        <fullName evidence="1">Uncharacterized protein</fullName>
    </submittedName>
</protein>
<dbReference type="KEGG" id="poz:I0K15_08295"/>
<accession>A0A7S9LUS5</accession>
<reference evidence="1 2" key="1">
    <citation type="submission" date="2020-11" db="EMBL/GenBank/DDBJ databases">
        <title>Description of Pontivivens ytuae sp. nov. isolated from deep sea sediment of Mariana Trench.</title>
        <authorList>
            <person name="Wang Z."/>
            <person name="Sun Q.-L."/>
            <person name="Xu X.-D."/>
            <person name="Tang Y.-Z."/>
            <person name="Zhang J."/>
        </authorList>
    </citation>
    <scope>NUCLEOTIDE SEQUENCE [LARGE SCALE GENOMIC DNA]</scope>
    <source>
        <strain evidence="1 2">MT2928</strain>
    </source>
</reference>
<dbReference type="Proteomes" id="UP000594800">
    <property type="component" value="Chromosome"/>
</dbReference>
<gene>
    <name evidence="1" type="ORF">I0K15_08295</name>
</gene>
<name>A0A7S9LUS5_9RHOB</name>
<dbReference type="RefSeq" id="WP_196104974.1">
    <property type="nucleotide sequence ID" value="NZ_CP064942.1"/>
</dbReference>
<evidence type="ECO:0000313" key="1">
    <source>
        <dbReference type="EMBL" id="QPH55712.1"/>
    </source>
</evidence>
<proteinExistence type="predicted"/>
<evidence type="ECO:0000313" key="2">
    <source>
        <dbReference type="Proteomes" id="UP000594800"/>
    </source>
</evidence>
<sequence length="221" mass="24034">MRESELYGPVKALLEGQGYEVKGEIGACDLVAVRGEEPPVIVELKTGLTLALLMQGVDRLAMSDAVYLAVPRLPGRGRRDTVRIKALLRRIGLGLIVVKGGVAEVHCDPGHYAPRGNPRRKDRLLREWQKRVGDPEEGGRPGGAVMTAYRQGCLRLAAYLVENGPSRAAVVGAAVEVEKAANKMRDNHYGWFERVSTGVYDVTEKGRAAVAPEVDEPHSVM</sequence>
<dbReference type="InterPro" id="IPR018679">
    <property type="entry name" value="DUF2161"/>
</dbReference>